<comment type="similarity">
    <text evidence="2">Belongs to the unc-50 family.</text>
</comment>
<evidence type="ECO:0000256" key="3">
    <source>
        <dbReference type="ARBA" id="ARBA00022692"/>
    </source>
</evidence>
<gene>
    <name evidence="7" type="ORF">INT47_007688</name>
</gene>
<evidence type="ECO:0000256" key="4">
    <source>
        <dbReference type="ARBA" id="ARBA00022989"/>
    </source>
</evidence>
<organism evidence="7 8">
    <name type="scientific">Mucor saturninus</name>
    <dbReference type="NCBI Taxonomy" id="64648"/>
    <lineage>
        <taxon>Eukaryota</taxon>
        <taxon>Fungi</taxon>
        <taxon>Fungi incertae sedis</taxon>
        <taxon>Mucoromycota</taxon>
        <taxon>Mucoromycotina</taxon>
        <taxon>Mucoromycetes</taxon>
        <taxon>Mucorales</taxon>
        <taxon>Mucorineae</taxon>
        <taxon>Mucoraceae</taxon>
        <taxon>Mucor</taxon>
    </lineage>
</organism>
<proteinExistence type="inferred from homology"/>
<feature type="transmembrane region" description="Helical" evidence="6">
    <location>
        <begin position="180"/>
        <end position="202"/>
    </location>
</feature>
<dbReference type="GO" id="GO:0000139">
    <property type="term" value="C:Golgi membrane"/>
    <property type="evidence" value="ECO:0007669"/>
    <property type="project" value="TreeGrafter"/>
</dbReference>
<reference evidence="7" key="1">
    <citation type="submission" date="2020-12" db="EMBL/GenBank/DDBJ databases">
        <title>Metabolic potential, ecology and presence of endohyphal bacteria is reflected in genomic diversity of Mucoromycotina.</title>
        <authorList>
            <person name="Muszewska A."/>
            <person name="Okrasinska A."/>
            <person name="Steczkiewicz K."/>
            <person name="Drgas O."/>
            <person name="Orlowska M."/>
            <person name="Perlinska-Lenart U."/>
            <person name="Aleksandrzak-Piekarczyk T."/>
            <person name="Szatraj K."/>
            <person name="Zielenkiewicz U."/>
            <person name="Pilsyk S."/>
            <person name="Malc E."/>
            <person name="Mieczkowski P."/>
            <person name="Kruszewska J.S."/>
            <person name="Biernat P."/>
            <person name="Pawlowska J."/>
        </authorList>
    </citation>
    <scope>NUCLEOTIDE SEQUENCE</scope>
    <source>
        <strain evidence="7">WA0000017839</strain>
    </source>
</reference>
<dbReference type="PANTHER" id="PTHR12841:SF6">
    <property type="entry name" value="PROTEIN UNC-50 HOMOLOG"/>
    <property type="match status" value="1"/>
</dbReference>
<feature type="transmembrane region" description="Helical" evidence="6">
    <location>
        <begin position="223"/>
        <end position="241"/>
    </location>
</feature>
<name>A0A8H7QWL5_9FUNG</name>
<dbReference type="OrthoDB" id="10027013at2759"/>
<protein>
    <submittedName>
        <fullName evidence="7">Uncharacterized protein</fullName>
    </submittedName>
</protein>
<dbReference type="Proteomes" id="UP000603453">
    <property type="component" value="Unassembled WGS sequence"/>
</dbReference>
<feature type="transmembrane region" description="Helical" evidence="6">
    <location>
        <begin position="106"/>
        <end position="129"/>
    </location>
</feature>
<feature type="transmembrane region" description="Helical" evidence="6">
    <location>
        <begin position="150"/>
        <end position="174"/>
    </location>
</feature>
<keyword evidence="3 6" id="KW-0812">Transmembrane</keyword>
<accession>A0A8H7QWL5</accession>
<comment type="caution">
    <text evidence="7">The sequence shown here is derived from an EMBL/GenBank/DDBJ whole genome shotgun (WGS) entry which is preliminary data.</text>
</comment>
<evidence type="ECO:0000313" key="7">
    <source>
        <dbReference type="EMBL" id="KAG2200043.1"/>
    </source>
</evidence>
<sequence length="257" mass="29625">MELLPTNNNNSDGTRRFKRASSIPLILTRLVRFPQLDFEFALWQMAYLVIAPRRVYRNIYYHKQTKNQWARDDPAFLVLLASLLCVSALAWGVVFGLGMVGILRAMLFMVVVDFVLVGSLVATLTWFITNRFLCQQGKMMTQDSQVEWAYAFDIHCNSFFPLFLILYIVQFFFLPVLIKSNLVCLVAANILYLVSVAWYCYGTFLGFNGKIRKILPFLVHTELLLYPIIGFVVGFVLLSVFRVNLCENVIGFYFGWS</sequence>
<evidence type="ECO:0000256" key="2">
    <source>
        <dbReference type="ARBA" id="ARBA00006293"/>
    </source>
</evidence>
<comment type="subcellular location">
    <subcellularLocation>
        <location evidence="1">Membrane</location>
        <topology evidence="1">Multi-pass membrane protein</topology>
    </subcellularLocation>
</comment>
<dbReference type="InterPro" id="IPR007881">
    <property type="entry name" value="UNC-50"/>
</dbReference>
<dbReference type="AlphaFoldDB" id="A0A8H7QWL5"/>
<dbReference type="EMBL" id="JAEPRD010000088">
    <property type="protein sequence ID" value="KAG2200043.1"/>
    <property type="molecule type" value="Genomic_DNA"/>
</dbReference>
<evidence type="ECO:0000256" key="1">
    <source>
        <dbReference type="ARBA" id="ARBA00004141"/>
    </source>
</evidence>
<keyword evidence="5 6" id="KW-0472">Membrane</keyword>
<evidence type="ECO:0000256" key="5">
    <source>
        <dbReference type="ARBA" id="ARBA00023136"/>
    </source>
</evidence>
<feature type="transmembrane region" description="Helical" evidence="6">
    <location>
        <begin position="76"/>
        <end position="100"/>
    </location>
</feature>
<evidence type="ECO:0000256" key="6">
    <source>
        <dbReference type="SAM" id="Phobius"/>
    </source>
</evidence>
<keyword evidence="8" id="KW-1185">Reference proteome</keyword>
<dbReference type="PANTHER" id="PTHR12841">
    <property type="entry name" value="PROTEIN UNC-50 HOMOLOG"/>
    <property type="match status" value="1"/>
</dbReference>
<dbReference type="Pfam" id="PF05216">
    <property type="entry name" value="UNC-50"/>
    <property type="match status" value="1"/>
</dbReference>
<evidence type="ECO:0000313" key="8">
    <source>
        <dbReference type="Proteomes" id="UP000603453"/>
    </source>
</evidence>
<keyword evidence="4 6" id="KW-1133">Transmembrane helix</keyword>